<dbReference type="GO" id="GO:0003677">
    <property type="term" value="F:DNA binding"/>
    <property type="evidence" value="ECO:0007669"/>
    <property type="project" value="UniProtKB-KW"/>
</dbReference>
<feature type="domain" description="Type I restriction modification DNA specificity" evidence="4">
    <location>
        <begin position="104"/>
        <end position="281"/>
    </location>
</feature>
<dbReference type="GO" id="GO:0009307">
    <property type="term" value="P:DNA restriction-modification system"/>
    <property type="evidence" value="ECO:0007669"/>
    <property type="project" value="UniProtKB-KW"/>
</dbReference>
<reference evidence="6" key="1">
    <citation type="submission" date="2017-01" db="EMBL/GenBank/DDBJ databases">
        <authorList>
            <person name="Varghese N."/>
            <person name="Submissions S."/>
        </authorList>
    </citation>
    <scope>NUCLEOTIDE SEQUENCE [LARGE SCALE GENOMIC DNA]</scope>
    <source>
        <strain evidence="6">DSM 22306</strain>
    </source>
</reference>
<gene>
    <name evidence="5" type="ORF">SAMN05421760_105271</name>
</gene>
<name>A0A1N7M8N7_9GAMM</name>
<dbReference type="Gene3D" id="3.90.220.20">
    <property type="entry name" value="DNA methylase specificity domains"/>
    <property type="match status" value="2"/>
</dbReference>
<evidence type="ECO:0000313" key="5">
    <source>
        <dbReference type="EMBL" id="SIS82486.1"/>
    </source>
</evidence>
<dbReference type="OrthoDB" id="398435at2"/>
<evidence type="ECO:0000256" key="3">
    <source>
        <dbReference type="ARBA" id="ARBA00023125"/>
    </source>
</evidence>
<accession>A0A1N7M8N7</accession>
<dbReference type="AlphaFoldDB" id="A0A1N7M8N7"/>
<dbReference type="InterPro" id="IPR044946">
    <property type="entry name" value="Restrct_endonuc_typeI_TRD_sf"/>
</dbReference>
<dbReference type="EMBL" id="FTOE01000005">
    <property type="protein sequence ID" value="SIS82486.1"/>
    <property type="molecule type" value="Genomic_DNA"/>
</dbReference>
<dbReference type="Proteomes" id="UP000185999">
    <property type="component" value="Unassembled WGS sequence"/>
</dbReference>
<keyword evidence="2" id="KW-0680">Restriction system</keyword>
<proteinExistence type="inferred from homology"/>
<evidence type="ECO:0000256" key="1">
    <source>
        <dbReference type="ARBA" id="ARBA00010923"/>
    </source>
</evidence>
<dbReference type="SUPFAM" id="SSF116734">
    <property type="entry name" value="DNA methylase specificity domain"/>
    <property type="match status" value="2"/>
</dbReference>
<dbReference type="PANTHER" id="PTHR43140:SF1">
    <property type="entry name" value="TYPE I RESTRICTION ENZYME ECOKI SPECIFICITY SUBUNIT"/>
    <property type="match status" value="1"/>
</dbReference>
<evidence type="ECO:0000313" key="6">
    <source>
        <dbReference type="Proteomes" id="UP000185999"/>
    </source>
</evidence>
<protein>
    <submittedName>
        <fullName evidence="5">Type I restriction enzyme, S subunit</fullName>
    </submittedName>
</protein>
<feature type="domain" description="Type I restriction modification DNA specificity" evidence="4">
    <location>
        <begin position="390"/>
        <end position="571"/>
    </location>
</feature>
<evidence type="ECO:0000259" key="4">
    <source>
        <dbReference type="Pfam" id="PF01420"/>
    </source>
</evidence>
<comment type="similarity">
    <text evidence="1">Belongs to the type-I restriction system S methylase family.</text>
</comment>
<dbReference type="RefSeq" id="WP_054340298.1">
    <property type="nucleotide sequence ID" value="NZ_FTOE01000005.1"/>
</dbReference>
<organism evidence="5 6">
    <name type="scientific">Neptunomonas antarctica</name>
    <dbReference type="NCBI Taxonomy" id="619304"/>
    <lineage>
        <taxon>Bacteria</taxon>
        <taxon>Pseudomonadati</taxon>
        <taxon>Pseudomonadota</taxon>
        <taxon>Gammaproteobacteria</taxon>
        <taxon>Oceanospirillales</taxon>
        <taxon>Oceanospirillaceae</taxon>
        <taxon>Neptunomonas</taxon>
    </lineage>
</organism>
<dbReference type="InterPro" id="IPR000055">
    <property type="entry name" value="Restrct_endonuc_typeI_TRD"/>
</dbReference>
<dbReference type="InterPro" id="IPR051212">
    <property type="entry name" value="Type-I_RE_S_subunit"/>
</dbReference>
<sequence length="591" mass="66839">MTRNIQQLLTEHIDLWTSAIENKSSAGRGNSRKKSLYGIKKLRELILELAVRGKLVEQDPDDEPAEVLLKRIVAERDQLIKDKKIKKQKTLPPISDEEKPFELPKGWKWVRLQGLTTLLGDGLHGTPNYDDKGEYYFVNGNNLKDGMIVIKPETKRVNEAEYQKYKKHLNSRTVLVSINGTLGNIAFYAGEAIMLGKSACYFNLATELSKTFIKKLIMAPYFSDYARANATGSTIKNLGLKAINHLPMPLPPLDEQHRIVAKVDELMALCDQLEQQTEQQLDAHQLLVDTLLGTLTQSQNANELADSWTRLSQHFDTLFTTEASIDQLKQTILQLAVMGKLVPQNPNDEPASELLKKVATDRAKLIKEGKIKKQKPLTEINDEEVGFNPPNGWAWSRMGDLVQYQKGYAFKSKDYLECGLMITKIQNLTENHIQNSVYIAPDSALVFAQYLLHEGDIVMTTVGSWFSAPISAVGRSFLINKLFDNSLLNQNAVRIRPWKELAPVYLFACINSPIFKSYLVHEAQGTANQASITQESIKTFLLCVPPKEEQHRIVVKINELFTLCDQLKERLQHNQQTQLLLTDTLVNEALN</sequence>
<evidence type="ECO:0000256" key="2">
    <source>
        <dbReference type="ARBA" id="ARBA00022747"/>
    </source>
</evidence>
<dbReference type="STRING" id="619304.SAMN05421760_105271"/>
<dbReference type="Pfam" id="PF01420">
    <property type="entry name" value="Methylase_S"/>
    <property type="match status" value="2"/>
</dbReference>
<keyword evidence="6" id="KW-1185">Reference proteome</keyword>
<keyword evidence="3" id="KW-0238">DNA-binding</keyword>
<dbReference type="PANTHER" id="PTHR43140">
    <property type="entry name" value="TYPE-1 RESTRICTION ENZYME ECOKI SPECIFICITY PROTEIN"/>
    <property type="match status" value="1"/>
</dbReference>